<evidence type="ECO:0000313" key="1">
    <source>
        <dbReference type="EMBL" id="KAI9897835.1"/>
    </source>
</evidence>
<comment type="caution">
    <text evidence="1">The sequence shown here is derived from an EMBL/GenBank/DDBJ whole genome shotgun (WGS) entry which is preliminary data.</text>
</comment>
<reference evidence="1" key="1">
    <citation type="submission" date="2022-10" db="EMBL/GenBank/DDBJ databases">
        <title>Complete Genome of Trichothecium roseum strain YXFP-22015, a Plant Pathogen Isolated from Citrus.</title>
        <authorList>
            <person name="Wang Y."/>
            <person name="Zhu L."/>
        </authorList>
    </citation>
    <scope>NUCLEOTIDE SEQUENCE</scope>
    <source>
        <strain evidence="1">YXFP-22015</strain>
    </source>
</reference>
<evidence type="ECO:0000313" key="2">
    <source>
        <dbReference type="Proteomes" id="UP001163324"/>
    </source>
</evidence>
<keyword evidence="2" id="KW-1185">Reference proteome</keyword>
<sequence>MIPLLQPEHPLRGSSTSSPFASSSSSSTTTTTTALNGQSNVHLPPPTSSLPSSLPKNPTVAASTGVDCSSLPKPLEGENFDRGAGNKRHGHCTPIPLTLLCSGDGLGFQMIRREAQGVFPLFFTNIPSPPARNLQEEDPFRNVQHTSQRVAADGSRTEENHPRRRKGSKRSNKPQGRRGRAEHEQHAATTRILMCDSCGETDTPQWRRGQHGLGLLCNPCGLVWGKQRDRQLGSALDEYLPCRTCSRASQCGAAQMSSRD</sequence>
<name>A0ACC0UUQ4_9HYPO</name>
<organism evidence="1 2">
    <name type="scientific">Trichothecium roseum</name>
    <dbReference type="NCBI Taxonomy" id="47278"/>
    <lineage>
        <taxon>Eukaryota</taxon>
        <taxon>Fungi</taxon>
        <taxon>Dikarya</taxon>
        <taxon>Ascomycota</taxon>
        <taxon>Pezizomycotina</taxon>
        <taxon>Sordariomycetes</taxon>
        <taxon>Hypocreomycetidae</taxon>
        <taxon>Hypocreales</taxon>
        <taxon>Hypocreales incertae sedis</taxon>
        <taxon>Trichothecium</taxon>
    </lineage>
</organism>
<dbReference type="Proteomes" id="UP001163324">
    <property type="component" value="Chromosome 7"/>
</dbReference>
<dbReference type="EMBL" id="CM047946">
    <property type="protein sequence ID" value="KAI9897835.1"/>
    <property type="molecule type" value="Genomic_DNA"/>
</dbReference>
<gene>
    <name evidence="1" type="ORF">N3K66_007691</name>
</gene>
<accession>A0ACC0UUQ4</accession>
<protein>
    <submittedName>
        <fullName evidence="1">Uncharacterized protein</fullName>
    </submittedName>
</protein>
<proteinExistence type="predicted"/>